<dbReference type="PANTHER" id="PTHR15205">
    <property type="entry name" value="DEATH EFFECTOR DOMAIN-CONTAINING PROTEIN"/>
    <property type="match status" value="1"/>
</dbReference>
<dbReference type="GO" id="GO:0005730">
    <property type="term" value="C:nucleolus"/>
    <property type="evidence" value="ECO:0007669"/>
    <property type="project" value="TreeGrafter"/>
</dbReference>
<dbReference type="InterPro" id="IPR038856">
    <property type="entry name" value="DEDD/DEDD2"/>
</dbReference>
<dbReference type="STRING" id="102285.A0A0R3TP31"/>
<evidence type="ECO:0000256" key="1">
    <source>
        <dbReference type="SAM" id="MobiDB-lite"/>
    </source>
</evidence>
<reference evidence="4" key="1">
    <citation type="submission" date="2017-02" db="UniProtKB">
        <authorList>
            <consortium name="WormBaseParasite"/>
        </authorList>
    </citation>
    <scope>IDENTIFICATION</scope>
</reference>
<keyword evidence="3" id="KW-1185">Reference proteome</keyword>
<evidence type="ECO:0000313" key="3">
    <source>
        <dbReference type="Proteomes" id="UP000278807"/>
    </source>
</evidence>
<sequence>MDGEGRYTRSLKCQVSVGELYRWILAKLSDKDIKRALHKYRDLMPRQSDWNRKLTQATNVPELGFRYLYRCGQIDESNHRTMQKMLKYIDRQDVLPYFDTILYNSNNANFSIEDLQKRICLLLDRVEIFLRASTSLMEDEVHPLPPYEIQCQSLEDRRFTRSLTKRKSCDPLQCMTFAKRTRKQCASHDDSPSSSSHQDDQDASASLRGQAYSAIKACTLSGPAIQTILNASLYNTISVIISNSTSPNAPQPRLSYSAISNVLSNPTFSALYNSGLLSHPRMPNWLSMIRFHFATVRPNRTAEISPFPPIPVHHQNSSTEQRVDTFQRQLMTYGGVGVTASDNDSLIHYYCRVRMRIKLDLGNSRETLQTFVASDRHDPFSRQMDVYLQAVNLLRNRGGSEYCCTFRFNRLDHLEAFWSDYTSGALRKFLMAHLLASDKTSLVGHGSWLESGDISTSTETSSDAPGPSRRHSTSRRNRNTSSGHPSRSPSPLNELQRVMLSLRRQIFQSNMSEINQTQAHPPVANNPTLANVIGFGHAHGRRQILQGDQNAQQPPALASDFDIHLFVSRLEYENGRMLLMRNERAIPSLPRLLAASQIVSLPSGSIASSQNLPSTLGIALEPVFH</sequence>
<feature type="compositionally biased region" description="Polar residues" evidence="1">
    <location>
        <begin position="483"/>
        <end position="493"/>
    </location>
</feature>
<dbReference type="OrthoDB" id="6248116at2759"/>
<proteinExistence type="predicted"/>
<dbReference type="EMBL" id="UZAE01012525">
    <property type="protein sequence ID" value="VDO05540.1"/>
    <property type="molecule type" value="Genomic_DNA"/>
</dbReference>
<dbReference type="GO" id="GO:0008625">
    <property type="term" value="P:extrinsic apoptotic signaling pathway via death domain receptors"/>
    <property type="evidence" value="ECO:0007669"/>
    <property type="project" value="TreeGrafter"/>
</dbReference>
<gene>
    <name evidence="2" type="ORF">HNAJ_LOCUS9191</name>
</gene>
<feature type="region of interest" description="Disordered" evidence="1">
    <location>
        <begin position="453"/>
        <end position="493"/>
    </location>
</feature>
<evidence type="ECO:0000313" key="4">
    <source>
        <dbReference type="WBParaSite" id="HNAJ_0000919501-mRNA-1"/>
    </source>
</evidence>
<evidence type="ECO:0000313" key="2">
    <source>
        <dbReference type="EMBL" id="VDO05540.1"/>
    </source>
</evidence>
<feature type="compositionally biased region" description="Polar residues" evidence="1">
    <location>
        <begin position="453"/>
        <end position="463"/>
    </location>
</feature>
<accession>A0A0R3TP31</accession>
<organism evidence="4">
    <name type="scientific">Rodentolepis nana</name>
    <name type="common">Dwarf tapeworm</name>
    <name type="synonym">Hymenolepis nana</name>
    <dbReference type="NCBI Taxonomy" id="102285"/>
    <lineage>
        <taxon>Eukaryota</taxon>
        <taxon>Metazoa</taxon>
        <taxon>Spiralia</taxon>
        <taxon>Lophotrochozoa</taxon>
        <taxon>Platyhelminthes</taxon>
        <taxon>Cestoda</taxon>
        <taxon>Eucestoda</taxon>
        <taxon>Cyclophyllidea</taxon>
        <taxon>Hymenolepididae</taxon>
        <taxon>Rodentolepis</taxon>
    </lineage>
</organism>
<reference evidence="2 3" key="2">
    <citation type="submission" date="2018-11" db="EMBL/GenBank/DDBJ databases">
        <authorList>
            <consortium name="Pathogen Informatics"/>
        </authorList>
    </citation>
    <scope>NUCLEOTIDE SEQUENCE [LARGE SCALE GENOMIC DNA]</scope>
</reference>
<name>A0A0R3TP31_RODNA</name>
<dbReference type="WBParaSite" id="HNAJ_0000919501-mRNA-1">
    <property type="protein sequence ID" value="HNAJ_0000919501-mRNA-1"/>
    <property type="gene ID" value="HNAJ_0000919501"/>
</dbReference>
<dbReference type="AlphaFoldDB" id="A0A0R3TP31"/>
<dbReference type="GO" id="GO:0003677">
    <property type="term" value="F:DNA binding"/>
    <property type="evidence" value="ECO:0007669"/>
    <property type="project" value="TreeGrafter"/>
</dbReference>
<dbReference type="Proteomes" id="UP000278807">
    <property type="component" value="Unassembled WGS sequence"/>
</dbReference>
<feature type="compositionally biased region" description="Basic residues" evidence="1">
    <location>
        <begin position="468"/>
        <end position="478"/>
    </location>
</feature>
<protein>
    <submittedName>
        <fullName evidence="2 4">Uncharacterized protein</fullName>
    </submittedName>
</protein>
<dbReference type="PANTHER" id="PTHR15205:SF0">
    <property type="entry name" value="DED DOMAIN-CONTAINING PROTEIN"/>
    <property type="match status" value="1"/>
</dbReference>